<sequence>MIATGIDALHVMSKLGRRIKKRLREVIIDVTLLLSLVDEQPIGSHPYQTGGAEAPSAAQSRSFAENWSEKKSPFTAWSRRSSNGLPSKKSSSIDALPVSLGPVRKSDSVDVEHDLLASKQIHYHTKVDSTSSSVME</sequence>
<dbReference type="Proteomes" id="UP000235392">
    <property type="component" value="Unassembled WGS sequence"/>
</dbReference>
<evidence type="ECO:0000313" key="3">
    <source>
        <dbReference type="EMBL" id="PLW54489.1"/>
    </source>
</evidence>
<proteinExistence type="predicted"/>
<name>A0A2N5VWX0_9BASI</name>
<evidence type="ECO:0000313" key="4">
    <source>
        <dbReference type="Proteomes" id="UP000235388"/>
    </source>
</evidence>
<gene>
    <name evidence="3" type="ORF">PCANC_05626</name>
    <name evidence="2" type="ORF">PCASD_01744</name>
</gene>
<dbReference type="Proteomes" id="UP000235388">
    <property type="component" value="Unassembled WGS sequence"/>
</dbReference>
<accession>A0A2N5VWX0</accession>
<comment type="caution">
    <text evidence="3">The sequence shown here is derived from an EMBL/GenBank/DDBJ whole genome shotgun (WGS) entry which is preliminary data.</text>
</comment>
<evidence type="ECO:0000313" key="5">
    <source>
        <dbReference type="Proteomes" id="UP000235392"/>
    </source>
</evidence>
<organism evidence="3 4">
    <name type="scientific">Puccinia coronata f. sp. avenae</name>
    <dbReference type="NCBI Taxonomy" id="200324"/>
    <lineage>
        <taxon>Eukaryota</taxon>
        <taxon>Fungi</taxon>
        <taxon>Dikarya</taxon>
        <taxon>Basidiomycota</taxon>
        <taxon>Pucciniomycotina</taxon>
        <taxon>Pucciniomycetes</taxon>
        <taxon>Pucciniales</taxon>
        <taxon>Pucciniaceae</taxon>
        <taxon>Puccinia</taxon>
    </lineage>
</organism>
<feature type="region of interest" description="Disordered" evidence="1">
    <location>
        <begin position="44"/>
        <end position="106"/>
    </location>
</feature>
<keyword evidence="4" id="KW-1185">Reference proteome</keyword>
<dbReference type="EMBL" id="PGCI01000011">
    <property type="protein sequence ID" value="PLW50255.1"/>
    <property type="molecule type" value="Genomic_DNA"/>
</dbReference>
<evidence type="ECO:0000313" key="2">
    <source>
        <dbReference type="EMBL" id="PLW50255.1"/>
    </source>
</evidence>
<protein>
    <submittedName>
        <fullName evidence="3">Uncharacterized protein</fullName>
    </submittedName>
</protein>
<reference evidence="4 5" key="1">
    <citation type="submission" date="2017-11" db="EMBL/GenBank/DDBJ databases">
        <title>De novo assembly and phasing of dikaryotic genomes from two isolates of Puccinia coronata f. sp. avenae, the causal agent of oat crown rust.</title>
        <authorList>
            <person name="Miller M.E."/>
            <person name="Zhang Y."/>
            <person name="Omidvar V."/>
            <person name="Sperschneider J."/>
            <person name="Schwessinger B."/>
            <person name="Raley C."/>
            <person name="Palmer J.M."/>
            <person name="Garnica D."/>
            <person name="Upadhyaya N."/>
            <person name="Rathjen J."/>
            <person name="Taylor J.M."/>
            <person name="Park R.F."/>
            <person name="Dodds P.N."/>
            <person name="Hirsch C.D."/>
            <person name="Kianian S.F."/>
            <person name="Figueroa M."/>
        </authorList>
    </citation>
    <scope>NUCLEOTIDE SEQUENCE [LARGE SCALE GENOMIC DNA]</scope>
    <source>
        <strain evidence="3">12NC29</strain>
        <strain evidence="2">12SD80</strain>
    </source>
</reference>
<dbReference type="EMBL" id="PGCJ01000045">
    <property type="protein sequence ID" value="PLW54489.1"/>
    <property type="molecule type" value="Genomic_DNA"/>
</dbReference>
<evidence type="ECO:0000256" key="1">
    <source>
        <dbReference type="SAM" id="MobiDB-lite"/>
    </source>
</evidence>
<dbReference type="AlphaFoldDB" id="A0A2N5VWX0"/>